<dbReference type="Proteomes" id="UP001318860">
    <property type="component" value="Unassembled WGS sequence"/>
</dbReference>
<organism evidence="11 12">
    <name type="scientific">Rehmannia glutinosa</name>
    <name type="common">Chinese foxglove</name>
    <dbReference type="NCBI Taxonomy" id="99300"/>
    <lineage>
        <taxon>Eukaryota</taxon>
        <taxon>Viridiplantae</taxon>
        <taxon>Streptophyta</taxon>
        <taxon>Embryophyta</taxon>
        <taxon>Tracheophyta</taxon>
        <taxon>Spermatophyta</taxon>
        <taxon>Magnoliopsida</taxon>
        <taxon>eudicotyledons</taxon>
        <taxon>Gunneridae</taxon>
        <taxon>Pentapetalae</taxon>
        <taxon>asterids</taxon>
        <taxon>lamiids</taxon>
        <taxon>Lamiales</taxon>
        <taxon>Orobanchaceae</taxon>
        <taxon>Rehmannieae</taxon>
        <taxon>Rehmannia</taxon>
    </lineage>
</organism>
<dbReference type="PANTHER" id="PTHR48063">
    <property type="entry name" value="LRR RECEPTOR-LIKE KINASE"/>
    <property type="match status" value="1"/>
</dbReference>
<evidence type="ECO:0008006" key="13">
    <source>
        <dbReference type="Google" id="ProtNLM"/>
    </source>
</evidence>
<evidence type="ECO:0000256" key="6">
    <source>
        <dbReference type="ARBA" id="ARBA00022989"/>
    </source>
</evidence>
<evidence type="ECO:0000256" key="2">
    <source>
        <dbReference type="ARBA" id="ARBA00022614"/>
    </source>
</evidence>
<evidence type="ECO:0000256" key="4">
    <source>
        <dbReference type="ARBA" id="ARBA00022729"/>
    </source>
</evidence>
<dbReference type="InterPro" id="IPR013210">
    <property type="entry name" value="LRR_N_plant-typ"/>
</dbReference>
<sequence length="596" mass="66971">MRLFRDVQRSEGMKLSAESIAKLDRNLQGRLESIQVNDKKGPYGFQTHQEGQTTSSALKRENKLAKLEGRTLSVEVSGKCPSLYHISKSLPLSSAEEDKNSEIVIIAFAEGIFVRAFPSFHLMRMIIVLTAVETENGSFRHFIKDFGRFSISSPFLAAILGERKALLRFKASLLDPSNRLSSWKQNNDCCTWQGVKCSKVTGHVIGLDLTKDLITSFKNLSGCSSHNLESLSLGYNELYGHFPEELGELKQLTELSIEFNRLSGPLPSSLGNLRALRVLDVQENQLSGEIPICLGQLSNLETFAISYNFFKGSLSETHFDKLSKLEHFYAEYMTLEFRVGYDWVPPFQLKRLTMRSSKIGGQFPQWLQTQKTLSFLDLSNCSIRGTLPKWLRYINLTELYLSNNHIEGPIPDLASSMITLDLSDNRINGSIPESLCEMKALNNLYLSNNHLSGNLLDCWGNFHSLDVARLSSNQFSGVIPNSIGGAYSLKRLHLNNNSLTGKLPSTLCNCTMLMVLDVGDNNLSGKLPEWNGKYLFYLLVLRLRNNDFYGAIPPAYCQLYQLQILDLADNKLTGNIPHCLGNFSRMANGGEFLFHR</sequence>
<proteinExistence type="predicted"/>
<evidence type="ECO:0000256" key="8">
    <source>
        <dbReference type="ARBA" id="ARBA00023180"/>
    </source>
</evidence>
<dbReference type="EMBL" id="JABTTQ020003438">
    <property type="protein sequence ID" value="KAK6117503.1"/>
    <property type="molecule type" value="Genomic_DNA"/>
</dbReference>
<evidence type="ECO:0000313" key="11">
    <source>
        <dbReference type="EMBL" id="KAK6117503.1"/>
    </source>
</evidence>
<evidence type="ECO:0000256" key="1">
    <source>
        <dbReference type="ARBA" id="ARBA00004479"/>
    </source>
</evidence>
<dbReference type="Pfam" id="PF08263">
    <property type="entry name" value="LRRNT_2"/>
    <property type="match status" value="1"/>
</dbReference>
<comment type="caution">
    <text evidence="11">The sequence shown here is derived from an EMBL/GenBank/DDBJ whole genome shotgun (WGS) entry which is preliminary data.</text>
</comment>
<keyword evidence="7" id="KW-0472">Membrane</keyword>
<feature type="domain" description="Leucine-rich repeat-containing N-terminal plant-type" evidence="9">
    <location>
        <begin position="162"/>
        <end position="198"/>
    </location>
</feature>
<evidence type="ECO:0000256" key="3">
    <source>
        <dbReference type="ARBA" id="ARBA00022692"/>
    </source>
</evidence>
<keyword evidence="5" id="KW-0677">Repeat</keyword>
<name>A0ABR0U4R1_REHGL</name>
<evidence type="ECO:0000259" key="10">
    <source>
        <dbReference type="Pfam" id="PF23598"/>
    </source>
</evidence>
<dbReference type="SUPFAM" id="SSF52047">
    <property type="entry name" value="RNI-like"/>
    <property type="match status" value="1"/>
</dbReference>
<comment type="subcellular location">
    <subcellularLocation>
        <location evidence="1">Membrane</location>
        <topology evidence="1">Single-pass type I membrane protein</topology>
    </subcellularLocation>
</comment>
<dbReference type="InterPro" id="IPR055414">
    <property type="entry name" value="LRR_R13L4/SHOC2-like"/>
</dbReference>
<dbReference type="InterPro" id="IPR001611">
    <property type="entry name" value="Leu-rich_rpt"/>
</dbReference>
<gene>
    <name evidence="11" type="ORF">DH2020_048760</name>
</gene>
<dbReference type="Pfam" id="PF23598">
    <property type="entry name" value="LRR_14"/>
    <property type="match status" value="1"/>
</dbReference>
<dbReference type="SUPFAM" id="SSF52058">
    <property type="entry name" value="L domain-like"/>
    <property type="match status" value="1"/>
</dbReference>
<reference evidence="11 12" key="1">
    <citation type="journal article" date="2021" name="Comput. Struct. Biotechnol. J.">
        <title>De novo genome assembly of the potent medicinal plant Rehmannia glutinosa using nanopore technology.</title>
        <authorList>
            <person name="Ma L."/>
            <person name="Dong C."/>
            <person name="Song C."/>
            <person name="Wang X."/>
            <person name="Zheng X."/>
            <person name="Niu Y."/>
            <person name="Chen S."/>
            <person name="Feng W."/>
        </authorList>
    </citation>
    <scope>NUCLEOTIDE SEQUENCE [LARGE SCALE GENOMIC DNA]</scope>
    <source>
        <strain evidence="11">DH-2019</strain>
    </source>
</reference>
<keyword evidence="8" id="KW-0325">Glycoprotein</keyword>
<feature type="domain" description="Disease resistance R13L4/SHOC-2-like LRR" evidence="10">
    <location>
        <begin position="227"/>
        <end position="378"/>
    </location>
</feature>
<dbReference type="Gene3D" id="3.80.10.10">
    <property type="entry name" value="Ribonuclease Inhibitor"/>
    <property type="match status" value="2"/>
</dbReference>
<evidence type="ECO:0000256" key="7">
    <source>
        <dbReference type="ARBA" id="ARBA00023136"/>
    </source>
</evidence>
<keyword evidence="2" id="KW-0433">Leucine-rich repeat</keyword>
<evidence type="ECO:0000313" key="12">
    <source>
        <dbReference type="Proteomes" id="UP001318860"/>
    </source>
</evidence>
<dbReference type="Pfam" id="PF00560">
    <property type="entry name" value="LRR_1"/>
    <property type="match status" value="5"/>
</dbReference>
<protein>
    <recommendedName>
        <fullName evidence="13">Leucine-rich repeat-containing N-terminal plant-type domain-containing protein</fullName>
    </recommendedName>
</protein>
<keyword evidence="12" id="KW-1185">Reference proteome</keyword>
<dbReference type="InterPro" id="IPR032675">
    <property type="entry name" value="LRR_dom_sf"/>
</dbReference>
<evidence type="ECO:0000256" key="5">
    <source>
        <dbReference type="ARBA" id="ARBA00022737"/>
    </source>
</evidence>
<dbReference type="PANTHER" id="PTHR48063:SF112">
    <property type="entry name" value="RECEPTOR LIKE PROTEIN 30-LIKE"/>
    <property type="match status" value="1"/>
</dbReference>
<keyword evidence="4" id="KW-0732">Signal</keyword>
<keyword evidence="3" id="KW-0812">Transmembrane</keyword>
<dbReference type="InterPro" id="IPR046956">
    <property type="entry name" value="RLP23-like"/>
</dbReference>
<accession>A0ABR0U4R1</accession>
<dbReference type="PROSITE" id="PS51450">
    <property type="entry name" value="LRR"/>
    <property type="match status" value="1"/>
</dbReference>
<keyword evidence="6" id="KW-1133">Transmembrane helix</keyword>
<evidence type="ECO:0000259" key="9">
    <source>
        <dbReference type="Pfam" id="PF08263"/>
    </source>
</evidence>